<evidence type="ECO:0000313" key="2">
    <source>
        <dbReference type="EMBL" id="EEF66640.1"/>
    </source>
</evidence>
<evidence type="ECO:0000313" key="3">
    <source>
        <dbReference type="Proteomes" id="UP000005950"/>
    </source>
</evidence>
<dbReference type="InterPro" id="IPR010982">
    <property type="entry name" value="Lambda_DNA-bd_dom_sf"/>
</dbReference>
<dbReference type="SMART" id="SM00530">
    <property type="entry name" value="HTH_XRE"/>
    <property type="match status" value="1"/>
</dbReference>
<dbReference type="SUPFAM" id="SSF48452">
    <property type="entry name" value="TPR-like"/>
    <property type="match status" value="1"/>
</dbReference>
<dbReference type="Proteomes" id="UP000005950">
    <property type="component" value="Unassembled WGS sequence"/>
</dbReference>
<evidence type="ECO:0000259" key="1">
    <source>
        <dbReference type="PROSITE" id="PS50943"/>
    </source>
</evidence>
<feature type="domain" description="HTH cro/C1-type" evidence="1">
    <location>
        <begin position="13"/>
        <end position="70"/>
    </location>
</feature>
<sequence>MNTDESKLKAALIRKRRIELNWKQEAFAKSLPMANSSFSEMERGMRPITEELYKNIANKLKLPTLTTEWLKEQRFLMDLIKEKLYFCDYKEACSLYKDLQFKDELLNNSILFLEYNLTSFIYNVTFSNNKETKKVKYLKKYIDCLDNTQIYQFILYQGILEKNLHHPSKALDYFQTLFDNPYSINYFVDLLYYQTAICLIQIGHLALAHKYNNKAENLFKENDNFKRAAFSQMHEAIIYTHENHPTEAGKIYEKLLKTYSQYLTDQDINIILSNAGNNYVNATQYDKAQNIYKQLKPGWQNIPEIFYGIAWTLLQTDQHDKLDEFLKYSKQYPKNKFIKDMLEIINLQRKPNNEKEIETKLKACEKYLNREGSSEGMIFIYEQLIQYYETRSIVKQVKYLKKLNELNKRGMQYEQ</sequence>
<dbReference type="OrthoDB" id="1652225at2"/>
<dbReference type="PROSITE" id="PS50943">
    <property type="entry name" value="HTH_CROC1"/>
    <property type="match status" value="1"/>
</dbReference>
<dbReference type="GO" id="GO:0003677">
    <property type="term" value="F:DNA binding"/>
    <property type="evidence" value="ECO:0007669"/>
    <property type="project" value="InterPro"/>
</dbReference>
<reference evidence="2 3" key="1">
    <citation type="submission" date="2008-12" db="EMBL/GenBank/DDBJ databases">
        <authorList>
            <person name="Fulton L."/>
            <person name="Clifton S."/>
            <person name="Fulton B."/>
            <person name="Xu J."/>
            <person name="Minx P."/>
            <person name="Pepin K.H."/>
            <person name="Johnson M."/>
            <person name="Bhonagiri V."/>
            <person name="Nash W.E."/>
            <person name="Mardis E.R."/>
            <person name="Wilson R.K."/>
        </authorList>
    </citation>
    <scope>NUCLEOTIDE SEQUENCE [LARGE SCALE GENOMIC DNA]</scope>
    <source>
        <strain evidence="2 3">DSM 12042</strain>
    </source>
</reference>
<proteinExistence type="predicted"/>
<organism evidence="2 3">
    <name type="scientific">Holdemania filiformis DSM 12042</name>
    <dbReference type="NCBI Taxonomy" id="545696"/>
    <lineage>
        <taxon>Bacteria</taxon>
        <taxon>Bacillati</taxon>
        <taxon>Bacillota</taxon>
        <taxon>Erysipelotrichia</taxon>
        <taxon>Erysipelotrichales</taxon>
        <taxon>Erysipelotrichaceae</taxon>
        <taxon>Holdemania</taxon>
    </lineage>
</organism>
<accession>B9YBK9</accession>
<comment type="caution">
    <text evidence="2">The sequence shown here is derived from an EMBL/GenBank/DDBJ whole genome shotgun (WGS) entry which is preliminary data.</text>
</comment>
<dbReference type="STRING" id="545696.HOLDEFILI_03216"/>
<dbReference type="Gene3D" id="1.10.260.40">
    <property type="entry name" value="lambda repressor-like DNA-binding domains"/>
    <property type="match status" value="1"/>
</dbReference>
<dbReference type="InterPro" id="IPR011990">
    <property type="entry name" value="TPR-like_helical_dom_sf"/>
</dbReference>
<reference evidence="2 3" key="2">
    <citation type="submission" date="2009-02" db="EMBL/GenBank/DDBJ databases">
        <title>Draft genome sequence of Holdemania filiformis DSM 12042.</title>
        <authorList>
            <person name="Sudarsanam P."/>
            <person name="Ley R."/>
            <person name="Guruge J."/>
            <person name="Turnbaugh P.J."/>
            <person name="Mahowald M."/>
            <person name="Liep D."/>
            <person name="Gordon J."/>
        </authorList>
    </citation>
    <scope>NUCLEOTIDE SEQUENCE [LARGE SCALE GENOMIC DNA]</scope>
    <source>
        <strain evidence="2 3">DSM 12042</strain>
    </source>
</reference>
<dbReference type="AlphaFoldDB" id="B9YBK9"/>
<name>B9YBK9_9FIRM</name>
<gene>
    <name evidence="2" type="ORF">HOLDEFILI_03216</name>
</gene>
<dbReference type="HOGENOM" id="CLU_661856_0_0_9"/>
<protein>
    <recommendedName>
        <fullName evidence="1">HTH cro/C1-type domain-containing protein</fullName>
    </recommendedName>
</protein>
<dbReference type="EMBL" id="ACCF01000201">
    <property type="protein sequence ID" value="EEF66640.1"/>
    <property type="molecule type" value="Genomic_DNA"/>
</dbReference>
<dbReference type="CDD" id="cd00093">
    <property type="entry name" value="HTH_XRE"/>
    <property type="match status" value="1"/>
</dbReference>
<dbReference type="Gene3D" id="1.25.40.10">
    <property type="entry name" value="Tetratricopeptide repeat domain"/>
    <property type="match status" value="1"/>
</dbReference>
<dbReference type="SUPFAM" id="SSF47413">
    <property type="entry name" value="lambda repressor-like DNA-binding domains"/>
    <property type="match status" value="1"/>
</dbReference>
<dbReference type="RefSeq" id="WP_006060381.1">
    <property type="nucleotide sequence ID" value="NZ_GG657561.1"/>
</dbReference>
<dbReference type="InterPro" id="IPR001387">
    <property type="entry name" value="Cro/C1-type_HTH"/>
</dbReference>